<dbReference type="RefSeq" id="WP_179913131.1">
    <property type="nucleotide sequence ID" value="NZ_JACBYE010000015.1"/>
</dbReference>
<dbReference type="EMBL" id="JACBYE010000015">
    <property type="protein sequence ID" value="NYS93480.1"/>
    <property type="molecule type" value="Genomic_DNA"/>
</dbReference>
<proteinExistence type="predicted"/>
<evidence type="ECO:0000256" key="1">
    <source>
        <dbReference type="SAM" id="MobiDB-lite"/>
    </source>
</evidence>
<organism evidence="2 3">
    <name type="scientific">Sanguibacter inulinus</name>
    <dbReference type="NCBI Taxonomy" id="60922"/>
    <lineage>
        <taxon>Bacteria</taxon>
        <taxon>Bacillati</taxon>
        <taxon>Actinomycetota</taxon>
        <taxon>Actinomycetes</taxon>
        <taxon>Micrococcales</taxon>
        <taxon>Sanguibacteraceae</taxon>
        <taxon>Sanguibacter</taxon>
    </lineage>
</organism>
<sequence>MDDHAAAEHPGPRPSAPPRTVEAGSTSSAADEDRAGRVILRTVYGGPTPQDGIIEEVARIRRVLRDEPFSYDLDLVLMIGGDVTPGSGPSGLRSPRVSLARRTATAQVHVTRDDANHAPDPVAFLRTTVHEALVQLVARVAARDPEVDAAAEREGLSSLVADDPAA</sequence>
<evidence type="ECO:0000313" key="2">
    <source>
        <dbReference type="EMBL" id="NYS93480.1"/>
    </source>
</evidence>
<feature type="region of interest" description="Disordered" evidence="1">
    <location>
        <begin position="1"/>
        <end position="34"/>
    </location>
</feature>
<accession>A0A853ESM5</accession>
<dbReference type="Proteomes" id="UP000561011">
    <property type="component" value="Unassembled WGS sequence"/>
</dbReference>
<keyword evidence="3" id="KW-1185">Reference proteome</keyword>
<feature type="compositionally biased region" description="Basic and acidic residues" evidence="1">
    <location>
        <begin position="1"/>
        <end position="11"/>
    </location>
</feature>
<protein>
    <submittedName>
        <fullName evidence="2">Uncharacterized protein</fullName>
    </submittedName>
</protein>
<dbReference type="AlphaFoldDB" id="A0A853ESM5"/>
<name>A0A853ESM5_9MICO</name>
<reference evidence="2 3" key="1">
    <citation type="submission" date="2020-07" db="EMBL/GenBank/DDBJ databases">
        <title>MOT database genomes.</title>
        <authorList>
            <person name="Joseph S."/>
            <person name="Aduse-Opoku J."/>
            <person name="Hashim A."/>
            <person name="Wade W."/>
            <person name="Curtis M."/>
        </authorList>
    </citation>
    <scope>NUCLEOTIDE SEQUENCE [LARGE SCALE GENOMIC DNA]</scope>
    <source>
        <strain evidence="2 3">DSM 100099</strain>
    </source>
</reference>
<gene>
    <name evidence="2" type="ORF">HZZ10_08070</name>
</gene>
<comment type="caution">
    <text evidence="2">The sequence shown here is derived from an EMBL/GenBank/DDBJ whole genome shotgun (WGS) entry which is preliminary data.</text>
</comment>
<evidence type="ECO:0000313" key="3">
    <source>
        <dbReference type="Proteomes" id="UP000561011"/>
    </source>
</evidence>